<organism evidence="6 7">
    <name type="scientific">Croceitalea marina</name>
    <dbReference type="NCBI Taxonomy" id="1775166"/>
    <lineage>
        <taxon>Bacteria</taxon>
        <taxon>Pseudomonadati</taxon>
        <taxon>Bacteroidota</taxon>
        <taxon>Flavobacteriia</taxon>
        <taxon>Flavobacteriales</taxon>
        <taxon>Flavobacteriaceae</taxon>
        <taxon>Croceitalea</taxon>
    </lineage>
</organism>
<comment type="catalytic activity">
    <reaction evidence="1 5">
        <text>dTDP-4-dehydro-6-deoxy-alpha-D-glucose = dTDP-4-dehydro-beta-L-rhamnose</text>
        <dbReference type="Rhea" id="RHEA:16969"/>
        <dbReference type="ChEBI" id="CHEBI:57649"/>
        <dbReference type="ChEBI" id="CHEBI:62830"/>
        <dbReference type="EC" id="5.1.3.13"/>
    </reaction>
</comment>
<dbReference type="NCBIfam" id="TIGR01221">
    <property type="entry name" value="rmlC"/>
    <property type="match status" value="1"/>
</dbReference>
<comment type="caution">
    <text evidence="6">The sequence shown here is derived from an EMBL/GenBank/DDBJ whole genome shotgun (WGS) entry which is preliminary data.</text>
</comment>
<evidence type="ECO:0000256" key="2">
    <source>
        <dbReference type="ARBA" id="ARBA00001997"/>
    </source>
</evidence>
<dbReference type="EC" id="5.1.3.13" evidence="3 5"/>
<comment type="function">
    <text evidence="2 5">Catalyzes the epimerization of the C3' and C5'positions of dTDP-6-deoxy-D-xylo-4-hexulose, forming dTDP-6-deoxy-L-lyxo-4-hexulose.</text>
</comment>
<gene>
    <name evidence="6" type="primary">rfbC</name>
    <name evidence="6" type="ORF">ACFSQJ_13890</name>
</gene>
<keyword evidence="7" id="KW-1185">Reference proteome</keyword>
<dbReference type="Pfam" id="PF00908">
    <property type="entry name" value="dTDP_sugar_isom"/>
    <property type="match status" value="1"/>
</dbReference>
<dbReference type="EMBL" id="JBHULB010000017">
    <property type="protein sequence ID" value="MFD2588032.1"/>
    <property type="molecule type" value="Genomic_DNA"/>
</dbReference>
<dbReference type="CDD" id="cd00438">
    <property type="entry name" value="cupin_RmlC"/>
    <property type="match status" value="1"/>
</dbReference>
<evidence type="ECO:0000256" key="3">
    <source>
        <dbReference type="ARBA" id="ARBA00012098"/>
    </source>
</evidence>
<dbReference type="Gene3D" id="2.60.120.10">
    <property type="entry name" value="Jelly Rolls"/>
    <property type="match status" value="1"/>
</dbReference>
<comment type="similarity">
    <text evidence="5">Belongs to the dTDP-4-dehydrorhamnose 3,5-epimerase family.</text>
</comment>
<dbReference type="GO" id="GO:0008830">
    <property type="term" value="F:dTDP-4-dehydrorhamnose 3,5-epimerase activity"/>
    <property type="evidence" value="ECO:0007669"/>
    <property type="project" value="UniProtKB-EC"/>
</dbReference>
<evidence type="ECO:0000256" key="1">
    <source>
        <dbReference type="ARBA" id="ARBA00001298"/>
    </source>
</evidence>
<reference evidence="7" key="1">
    <citation type="journal article" date="2019" name="Int. J. Syst. Evol. Microbiol.">
        <title>The Global Catalogue of Microorganisms (GCM) 10K type strain sequencing project: providing services to taxonomists for standard genome sequencing and annotation.</title>
        <authorList>
            <consortium name="The Broad Institute Genomics Platform"/>
            <consortium name="The Broad Institute Genome Sequencing Center for Infectious Disease"/>
            <person name="Wu L."/>
            <person name="Ma J."/>
        </authorList>
    </citation>
    <scope>NUCLEOTIDE SEQUENCE [LARGE SCALE GENOMIC DNA]</scope>
    <source>
        <strain evidence="7">KCTC 52368</strain>
    </source>
</reference>
<sequence length="181" mass="20608">MTFTETKLKGCFVLEPDVFKDKRGSFFESYNKQVFDEGIGAEINFVQDNQSFSTKGVIRAIHYQIGEHAQAKLVRVLQGEVLDVVVDLRKDSITFGQHIAIELSDSNKKQVFIPRGFGHGFVTLSDSAEFFYKCDNYYNKSSEGGIIYNDPTLNIDWRIEPDKIKASERDLNLPILSEARL</sequence>
<keyword evidence="5 6" id="KW-0413">Isomerase</keyword>
<dbReference type="RefSeq" id="WP_377767571.1">
    <property type="nucleotide sequence ID" value="NZ_JBHULB010000017.1"/>
</dbReference>
<proteinExistence type="inferred from homology"/>
<dbReference type="Proteomes" id="UP001597526">
    <property type="component" value="Unassembled WGS sequence"/>
</dbReference>
<accession>A0ABW5MXZ4</accession>
<evidence type="ECO:0000313" key="7">
    <source>
        <dbReference type="Proteomes" id="UP001597526"/>
    </source>
</evidence>
<name>A0ABW5MXZ4_9FLAO</name>
<protein>
    <recommendedName>
        <fullName evidence="4 5">dTDP-4-dehydrorhamnose 3,5-epimerase</fullName>
        <ecNumber evidence="3 5">5.1.3.13</ecNumber>
    </recommendedName>
    <alternativeName>
        <fullName evidence="5">Thymidine diphospho-4-keto-rhamnose 3,5-epimerase</fullName>
    </alternativeName>
</protein>
<evidence type="ECO:0000256" key="5">
    <source>
        <dbReference type="RuleBase" id="RU364069"/>
    </source>
</evidence>
<comment type="pathway">
    <text evidence="5">Carbohydrate biosynthesis; dTDP-L-rhamnose biosynthesis.</text>
</comment>
<evidence type="ECO:0000256" key="4">
    <source>
        <dbReference type="ARBA" id="ARBA00019595"/>
    </source>
</evidence>
<dbReference type="SUPFAM" id="SSF51182">
    <property type="entry name" value="RmlC-like cupins"/>
    <property type="match status" value="1"/>
</dbReference>
<comment type="subunit">
    <text evidence="5">Homodimer.</text>
</comment>
<dbReference type="PANTHER" id="PTHR21047">
    <property type="entry name" value="DTDP-6-DEOXY-D-GLUCOSE-3,5 EPIMERASE"/>
    <property type="match status" value="1"/>
</dbReference>
<dbReference type="InterPro" id="IPR011051">
    <property type="entry name" value="RmlC_Cupin_sf"/>
</dbReference>
<dbReference type="InterPro" id="IPR014710">
    <property type="entry name" value="RmlC-like_jellyroll"/>
</dbReference>
<evidence type="ECO:0000313" key="6">
    <source>
        <dbReference type="EMBL" id="MFD2588032.1"/>
    </source>
</evidence>
<dbReference type="InterPro" id="IPR000888">
    <property type="entry name" value="RmlC-like"/>
</dbReference>
<dbReference type="PANTHER" id="PTHR21047:SF2">
    <property type="entry name" value="THYMIDINE DIPHOSPHO-4-KETO-RHAMNOSE 3,5-EPIMERASE"/>
    <property type="match status" value="1"/>
</dbReference>